<dbReference type="GO" id="GO:0140664">
    <property type="term" value="F:ATP-dependent DNA damage sensor activity"/>
    <property type="evidence" value="ECO:0007669"/>
    <property type="project" value="InterPro"/>
</dbReference>
<dbReference type="InterPro" id="IPR000432">
    <property type="entry name" value="DNA_mismatch_repair_MutS_C"/>
</dbReference>
<organism evidence="6">
    <name type="scientific">viral metagenome</name>
    <dbReference type="NCBI Taxonomy" id="1070528"/>
    <lineage>
        <taxon>unclassified sequences</taxon>
        <taxon>metagenomes</taxon>
        <taxon>organismal metagenomes</taxon>
    </lineage>
</organism>
<dbReference type="Pfam" id="PF00488">
    <property type="entry name" value="MutS_V"/>
    <property type="match status" value="1"/>
</dbReference>
<evidence type="ECO:0000259" key="5">
    <source>
        <dbReference type="SMART" id="SM00534"/>
    </source>
</evidence>
<dbReference type="PANTHER" id="PTHR11361">
    <property type="entry name" value="DNA MISMATCH REPAIR PROTEIN MUTS FAMILY MEMBER"/>
    <property type="match status" value="1"/>
</dbReference>
<dbReference type="GO" id="GO:0030983">
    <property type="term" value="F:mismatched DNA binding"/>
    <property type="evidence" value="ECO:0007669"/>
    <property type="project" value="InterPro"/>
</dbReference>
<feature type="domain" description="DNA mismatch repair proteins mutS family" evidence="5">
    <location>
        <begin position="309"/>
        <end position="476"/>
    </location>
</feature>
<dbReference type="GO" id="GO:0005524">
    <property type="term" value="F:ATP binding"/>
    <property type="evidence" value="ECO:0007669"/>
    <property type="project" value="UniProtKB-KW"/>
</dbReference>
<keyword evidence="1" id="KW-0547">Nucleotide-binding</keyword>
<dbReference type="GO" id="GO:0006298">
    <property type="term" value="P:mismatch repair"/>
    <property type="evidence" value="ECO:0007669"/>
    <property type="project" value="InterPro"/>
</dbReference>
<name>A0A6C0BD76_9ZZZZ</name>
<feature type="transmembrane region" description="Helical" evidence="4">
    <location>
        <begin position="122"/>
        <end position="140"/>
    </location>
</feature>
<sequence length="492" mass="55801">MFVKDSGIEVLGSMLELKAGPSVLARMVSNPVSVKKATFRRKIIRGLKDQKQENWAELARLEALCNNYFDSIDATTSTETLHKDAIGQLSFQGEPFQALNQIPFFLFIMAMFKIYAVPAMALVMPLFAFILPYFLIRYVYNLPIPIDKYIEIMKTMWFGKDQSWIQVGLFVFSMIQGIIQPIQNALHYRTTDSVVCEVGTAIIHLKQRIDHLRARLTTPFRLTTVLDAFPVDDPRRCFMMVFENRLILKEVFENLASLELLWKLSHSDEFKEVTFHKGFGPYLKIEGLQDMTIDPSIRVKSSVLLTPTSHHCLVTGPNGGGKSSSMRAVLQSVIMAQTFGIACVDSMSLRPFRTIVSGLNIHDTPGKKSMFEAEVRFAAGLLKARQGNTLVLYDELFHSTNPPDCIRTARIFLNRLWSMETVASFVSTHVFELVEEAPPQIQRLCVKASWAEKRLRFSYKLDEGVCKVSSVYTILKREGLLLSAKNNVVTLF</sequence>
<accession>A0A6C0BD76</accession>
<keyword evidence="2" id="KW-0067">ATP-binding</keyword>
<protein>
    <recommendedName>
        <fullName evidence="5">DNA mismatch repair proteins mutS family domain-containing protein</fullName>
    </recommendedName>
</protein>
<reference evidence="6" key="1">
    <citation type="journal article" date="2020" name="Nature">
        <title>Giant virus diversity and host interactions through global metagenomics.</title>
        <authorList>
            <person name="Schulz F."/>
            <person name="Roux S."/>
            <person name="Paez-Espino D."/>
            <person name="Jungbluth S."/>
            <person name="Walsh D.A."/>
            <person name="Denef V.J."/>
            <person name="McMahon K.D."/>
            <person name="Konstantinidis K.T."/>
            <person name="Eloe-Fadrosh E.A."/>
            <person name="Kyrpides N.C."/>
            <person name="Woyke T."/>
        </authorList>
    </citation>
    <scope>NUCLEOTIDE SEQUENCE</scope>
    <source>
        <strain evidence="6">GVMAG-M-3300010158-60</strain>
    </source>
</reference>
<dbReference type="PANTHER" id="PTHR11361:SF34">
    <property type="entry name" value="DNA MISMATCH REPAIR PROTEIN MSH1, MITOCHONDRIAL"/>
    <property type="match status" value="1"/>
</dbReference>
<dbReference type="EMBL" id="MN739108">
    <property type="protein sequence ID" value="QHS89353.1"/>
    <property type="molecule type" value="Genomic_DNA"/>
</dbReference>
<evidence type="ECO:0000256" key="1">
    <source>
        <dbReference type="ARBA" id="ARBA00022741"/>
    </source>
</evidence>
<keyword evidence="3" id="KW-0238">DNA-binding</keyword>
<proteinExistence type="predicted"/>
<dbReference type="SUPFAM" id="SSF52540">
    <property type="entry name" value="P-loop containing nucleoside triphosphate hydrolases"/>
    <property type="match status" value="1"/>
</dbReference>
<dbReference type="InterPro" id="IPR045076">
    <property type="entry name" value="MutS"/>
</dbReference>
<keyword evidence="4" id="KW-1133">Transmembrane helix</keyword>
<keyword evidence="4" id="KW-0472">Membrane</keyword>
<evidence type="ECO:0000313" key="6">
    <source>
        <dbReference type="EMBL" id="QHS89353.1"/>
    </source>
</evidence>
<evidence type="ECO:0000256" key="3">
    <source>
        <dbReference type="ARBA" id="ARBA00023125"/>
    </source>
</evidence>
<evidence type="ECO:0000256" key="4">
    <source>
        <dbReference type="SAM" id="Phobius"/>
    </source>
</evidence>
<dbReference type="Gene3D" id="3.40.50.300">
    <property type="entry name" value="P-loop containing nucleotide triphosphate hydrolases"/>
    <property type="match status" value="1"/>
</dbReference>
<feature type="transmembrane region" description="Helical" evidence="4">
    <location>
        <begin position="161"/>
        <end position="179"/>
    </location>
</feature>
<dbReference type="AlphaFoldDB" id="A0A6C0BD76"/>
<keyword evidence="4" id="KW-0812">Transmembrane</keyword>
<dbReference type="SMART" id="SM00534">
    <property type="entry name" value="MUTSac"/>
    <property type="match status" value="1"/>
</dbReference>
<dbReference type="InterPro" id="IPR027417">
    <property type="entry name" value="P-loop_NTPase"/>
</dbReference>
<evidence type="ECO:0000256" key="2">
    <source>
        <dbReference type="ARBA" id="ARBA00022840"/>
    </source>
</evidence>